<sequence length="234" mass="24961">MLSGSPSQWVDIGREDSMGVPIYENDSEFWDSTVGVGSNLFEHITGGNDRAMIVLIYELLDIDVVTSIKYNGTDLTEEIRKTGTGRQIYIWTLKNPDAGTYDLDIVVTQSTDMHVHIITLENVDQSGDPFGTAAGNNGADAAPTVDVASSISDLVIDIIGYSDYDVVPTEQGSQVGFADTNSGSGIDTRAASSYVAGSATTTTMDWSLTETETWLAAGIAVAGKPTIKNRHALL</sequence>
<reference evidence="1" key="1">
    <citation type="journal article" date="2015" name="Nature">
        <title>Complex archaea that bridge the gap between prokaryotes and eukaryotes.</title>
        <authorList>
            <person name="Spang A."/>
            <person name="Saw J.H."/>
            <person name="Jorgensen S.L."/>
            <person name="Zaremba-Niedzwiedzka K."/>
            <person name="Martijn J."/>
            <person name="Lind A.E."/>
            <person name="van Eijk R."/>
            <person name="Schleper C."/>
            <person name="Guy L."/>
            <person name="Ettema T.J."/>
        </authorList>
    </citation>
    <scope>NUCLEOTIDE SEQUENCE</scope>
</reference>
<accession>A0A0F9K9C1</accession>
<organism evidence="1">
    <name type="scientific">marine sediment metagenome</name>
    <dbReference type="NCBI Taxonomy" id="412755"/>
    <lineage>
        <taxon>unclassified sequences</taxon>
        <taxon>metagenomes</taxon>
        <taxon>ecological metagenomes</taxon>
    </lineage>
</organism>
<name>A0A0F9K9C1_9ZZZZ</name>
<comment type="caution">
    <text evidence="1">The sequence shown here is derived from an EMBL/GenBank/DDBJ whole genome shotgun (WGS) entry which is preliminary data.</text>
</comment>
<dbReference type="AlphaFoldDB" id="A0A0F9K9C1"/>
<gene>
    <name evidence="1" type="ORF">LCGC14_1358610</name>
</gene>
<evidence type="ECO:0000313" key="1">
    <source>
        <dbReference type="EMBL" id="KKM78568.1"/>
    </source>
</evidence>
<protein>
    <submittedName>
        <fullName evidence="1">Uncharacterized protein</fullName>
    </submittedName>
</protein>
<dbReference type="EMBL" id="LAZR01008474">
    <property type="protein sequence ID" value="KKM78568.1"/>
    <property type="molecule type" value="Genomic_DNA"/>
</dbReference>
<proteinExistence type="predicted"/>